<protein>
    <recommendedName>
        <fullName evidence="14">Cytochrome P450</fullName>
    </recommendedName>
</protein>
<evidence type="ECO:0000256" key="1">
    <source>
        <dbReference type="ARBA" id="ARBA00001971"/>
    </source>
</evidence>
<reference evidence="12 13" key="1">
    <citation type="journal article" date="2020" name="ISME J.">
        <title>Uncovering the hidden diversity of litter-decomposition mechanisms in mushroom-forming fungi.</title>
        <authorList>
            <person name="Floudas D."/>
            <person name="Bentzer J."/>
            <person name="Ahren D."/>
            <person name="Johansson T."/>
            <person name="Persson P."/>
            <person name="Tunlid A."/>
        </authorList>
    </citation>
    <scope>NUCLEOTIDE SEQUENCE [LARGE SCALE GENOMIC DNA]</scope>
    <source>
        <strain evidence="12 13">CBS 661.87</strain>
    </source>
</reference>
<evidence type="ECO:0000256" key="8">
    <source>
        <dbReference type="ARBA" id="ARBA00023033"/>
    </source>
</evidence>
<evidence type="ECO:0000256" key="2">
    <source>
        <dbReference type="ARBA" id="ARBA00005179"/>
    </source>
</evidence>
<evidence type="ECO:0000256" key="11">
    <source>
        <dbReference type="SAM" id="SignalP"/>
    </source>
</evidence>
<organism evidence="12 13">
    <name type="scientific">Tricholomella constricta</name>
    <dbReference type="NCBI Taxonomy" id="117010"/>
    <lineage>
        <taxon>Eukaryota</taxon>
        <taxon>Fungi</taxon>
        <taxon>Dikarya</taxon>
        <taxon>Basidiomycota</taxon>
        <taxon>Agaricomycotina</taxon>
        <taxon>Agaricomycetes</taxon>
        <taxon>Agaricomycetidae</taxon>
        <taxon>Agaricales</taxon>
        <taxon>Tricholomatineae</taxon>
        <taxon>Lyophyllaceae</taxon>
        <taxon>Tricholomella</taxon>
    </lineage>
</organism>
<dbReference type="InterPro" id="IPR017972">
    <property type="entry name" value="Cyt_P450_CS"/>
</dbReference>
<dbReference type="InterPro" id="IPR001128">
    <property type="entry name" value="Cyt_P450"/>
</dbReference>
<dbReference type="SUPFAM" id="SSF48264">
    <property type="entry name" value="Cytochrome P450"/>
    <property type="match status" value="1"/>
</dbReference>
<feature type="signal peptide" evidence="11">
    <location>
        <begin position="1"/>
        <end position="25"/>
    </location>
</feature>
<evidence type="ECO:0000256" key="6">
    <source>
        <dbReference type="ARBA" id="ARBA00023002"/>
    </source>
</evidence>
<comment type="similarity">
    <text evidence="3 10">Belongs to the cytochrome P450 family.</text>
</comment>
<dbReference type="Pfam" id="PF00067">
    <property type="entry name" value="p450"/>
    <property type="match status" value="1"/>
</dbReference>
<feature type="chain" id="PRO_5034316405" description="Cytochrome P450" evidence="11">
    <location>
        <begin position="26"/>
        <end position="519"/>
    </location>
</feature>
<comment type="caution">
    <text evidence="12">The sequence shown here is derived from an EMBL/GenBank/DDBJ whole genome shotgun (WGS) entry which is preliminary data.</text>
</comment>
<evidence type="ECO:0008006" key="14">
    <source>
        <dbReference type="Google" id="ProtNLM"/>
    </source>
</evidence>
<dbReference type="InterPro" id="IPR050364">
    <property type="entry name" value="Cytochrome_P450_fung"/>
</dbReference>
<comment type="pathway">
    <text evidence="2">Secondary metabolite biosynthesis.</text>
</comment>
<keyword evidence="6 10" id="KW-0560">Oxidoreductase</keyword>
<dbReference type="PANTHER" id="PTHR46300">
    <property type="entry name" value="P450, PUTATIVE (EUROFUNG)-RELATED-RELATED"/>
    <property type="match status" value="1"/>
</dbReference>
<dbReference type="AlphaFoldDB" id="A0A8H5HKZ1"/>
<dbReference type="EMBL" id="JAACJP010000004">
    <property type="protein sequence ID" value="KAF5385212.1"/>
    <property type="molecule type" value="Genomic_DNA"/>
</dbReference>
<dbReference type="GO" id="GO:0004497">
    <property type="term" value="F:monooxygenase activity"/>
    <property type="evidence" value="ECO:0007669"/>
    <property type="project" value="UniProtKB-KW"/>
</dbReference>
<dbReference type="PANTHER" id="PTHR46300:SF7">
    <property type="entry name" value="P450, PUTATIVE (EUROFUNG)-RELATED"/>
    <property type="match status" value="1"/>
</dbReference>
<sequence>MSLPSLLIIIVLVGVLVRRWQTSSARLPYPPGPEPSLISGNARDLPAEKPWLTYSRWAKQYGSIFHLREYHQHIIVVNSLKDAIALLEKRSRIYSDRPAVTMVDLMGWDFNAGLIRYGDKWRRHRRLFQENFRKGASVNYRPLQTREIHNLLQKLLLTPDNFMLHYRTVAAAILMATMYDHDISEINLERFVTVAEQAVSKMGDAFLPGAAAVNTFPFLQHLPSWFPGTGFRALAEGCKVYTDEMQNVPFEFVKDRMASGAAISALTATLLERNNARGGSTEAEADIKAITATALTKPFNPDEQEARTLKTVSALGTFFYAMLVNSDAQRKAQEEIDTVVGTNRLPDYDDRPTLPYIEAIYREVMRWRPVTPLSISHATSEEDIYNGYYIPKGSVVMPNVWAMAHDESIYQQPDLFRPERFIDENGQVNDDDLILSFGFGRRMCPGRHMAEATVWLTIVTVLSTFDITKAKDEDGNEIPVDDDYSDSVISHKLPFQCSITPRSAAARDLILEANTTNDS</sequence>
<gene>
    <name evidence="12" type="ORF">D9615_001118</name>
</gene>
<evidence type="ECO:0000256" key="7">
    <source>
        <dbReference type="ARBA" id="ARBA00023004"/>
    </source>
</evidence>
<keyword evidence="5 9" id="KW-0479">Metal-binding</keyword>
<keyword evidence="13" id="KW-1185">Reference proteome</keyword>
<dbReference type="CDD" id="cd11065">
    <property type="entry name" value="CYP64-like"/>
    <property type="match status" value="1"/>
</dbReference>
<evidence type="ECO:0000313" key="12">
    <source>
        <dbReference type="EMBL" id="KAF5385212.1"/>
    </source>
</evidence>
<dbReference type="GO" id="GO:0020037">
    <property type="term" value="F:heme binding"/>
    <property type="evidence" value="ECO:0007669"/>
    <property type="project" value="InterPro"/>
</dbReference>
<dbReference type="InterPro" id="IPR002401">
    <property type="entry name" value="Cyt_P450_E_grp-I"/>
</dbReference>
<evidence type="ECO:0000256" key="9">
    <source>
        <dbReference type="PIRSR" id="PIRSR602401-1"/>
    </source>
</evidence>
<keyword evidence="4 9" id="KW-0349">Heme</keyword>
<dbReference type="GO" id="GO:0016705">
    <property type="term" value="F:oxidoreductase activity, acting on paired donors, with incorporation or reduction of molecular oxygen"/>
    <property type="evidence" value="ECO:0007669"/>
    <property type="project" value="InterPro"/>
</dbReference>
<dbReference type="Gene3D" id="1.10.630.10">
    <property type="entry name" value="Cytochrome P450"/>
    <property type="match status" value="1"/>
</dbReference>
<dbReference type="PRINTS" id="PR00463">
    <property type="entry name" value="EP450I"/>
</dbReference>
<evidence type="ECO:0000256" key="5">
    <source>
        <dbReference type="ARBA" id="ARBA00022723"/>
    </source>
</evidence>
<accession>A0A8H5HKZ1</accession>
<evidence type="ECO:0000256" key="3">
    <source>
        <dbReference type="ARBA" id="ARBA00010617"/>
    </source>
</evidence>
<evidence type="ECO:0000256" key="10">
    <source>
        <dbReference type="RuleBase" id="RU000461"/>
    </source>
</evidence>
<dbReference type="OrthoDB" id="2789670at2759"/>
<dbReference type="PRINTS" id="PR00385">
    <property type="entry name" value="P450"/>
</dbReference>
<keyword evidence="8 10" id="KW-0503">Monooxygenase</keyword>
<name>A0A8H5HKZ1_9AGAR</name>
<comment type="cofactor">
    <cofactor evidence="1 9">
        <name>heme</name>
        <dbReference type="ChEBI" id="CHEBI:30413"/>
    </cofactor>
</comment>
<evidence type="ECO:0000313" key="13">
    <source>
        <dbReference type="Proteomes" id="UP000565441"/>
    </source>
</evidence>
<evidence type="ECO:0000256" key="4">
    <source>
        <dbReference type="ARBA" id="ARBA00022617"/>
    </source>
</evidence>
<dbReference type="InterPro" id="IPR036396">
    <property type="entry name" value="Cyt_P450_sf"/>
</dbReference>
<dbReference type="PROSITE" id="PS00086">
    <property type="entry name" value="CYTOCHROME_P450"/>
    <property type="match status" value="1"/>
</dbReference>
<dbReference type="Proteomes" id="UP000565441">
    <property type="component" value="Unassembled WGS sequence"/>
</dbReference>
<keyword evidence="7 9" id="KW-0408">Iron</keyword>
<dbReference type="GO" id="GO:0005506">
    <property type="term" value="F:iron ion binding"/>
    <property type="evidence" value="ECO:0007669"/>
    <property type="project" value="InterPro"/>
</dbReference>
<keyword evidence="11" id="KW-0732">Signal</keyword>
<proteinExistence type="inferred from homology"/>
<feature type="binding site" description="axial binding residue" evidence="9">
    <location>
        <position position="444"/>
    </location>
    <ligand>
        <name>heme</name>
        <dbReference type="ChEBI" id="CHEBI:30413"/>
    </ligand>
    <ligandPart>
        <name>Fe</name>
        <dbReference type="ChEBI" id="CHEBI:18248"/>
    </ligandPart>
</feature>